<protein>
    <recommendedName>
        <fullName evidence="2">SCP domain-containing protein</fullName>
    </recommendedName>
</protein>
<feature type="signal peptide" evidence="1">
    <location>
        <begin position="1"/>
        <end position="28"/>
    </location>
</feature>
<keyword evidence="4" id="KW-1185">Reference proteome</keyword>
<gene>
    <name evidence="3" type="ORF">Taro_015418</name>
</gene>
<dbReference type="InterPro" id="IPR035940">
    <property type="entry name" value="CAP_sf"/>
</dbReference>
<evidence type="ECO:0000259" key="2">
    <source>
        <dbReference type="SMART" id="SM00198"/>
    </source>
</evidence>
<dbReference type="Proteomes" id="UP000652761">
    <property type="component" value="Unassembled WGS sequence"/>
</dbReference>
<dbReference type="SUPFAM" id="SSF55797">
    <property type="entry name" value="PR-1-like"/>
    <property type="match status" value="1"/>
</dbReference>
<evidence type="ECO:0000313" key="4">
    <source>
        <dbReference type="Proteomes" id="UP000652761"/>
    </source>
</evidence>
<dbReference type="OrthoDB" id="337038at2759"/>
<proteinExistence type="predicted"/>
<sequence>MAALPCRLQLGTFLIIFSSLVLLVPASSFEMERPQRPRRALLGAPPQSTVQQYLAPHNKLRAGLGLPPLQWSDTVANFAAWWASQRKGDCALLHSDSNYGENIFWGSGGNWQPGNAKESGDAREVRLRVLDLSSMAPFFANLELCPLGDYVVNYGALSISLWLWVKI</sequence>
<comment type="caution">
    <text evidence="3">The sequence shown here is derived from an EMBL/GenBank/DDBJ whole genome shotgun (WGS) entry which is preliminary data.</text>
</comment>
<dbReference type="InterPro" id="IPR001283">
    <property type="entry name" value="CRISP-related"/>
</dbReference>
<name>A0A843UHR1_COLES</name>
<evidence type="ECO:0000313" key="3">
    <source>
        <dbReference type="EMBL" id="MQL82951.1"/>
    </source>
</evidence>
<accession>A0A843UHR1</accession>
<feature type="chain" id="PRO_5032979826" description="SCP domain-containing protein" evidence="1">
    <location>
        <begin position="29"/>
        <end position="167"/>
    </location>
</feature>
<dbReference type="PANTHER" id="PTHR10334">
    <property type="entry name" value="CYSTEINE-RICH SECRETORY PROTEIN-RELATED"/>
    <property type="match status" value="1"/>
</dbReference>
<dbReference type="Pfam" id="PF00188">
    <property type="entry name" value="CAP"/>
    <property type="match status" value="1"/>
</dbReference>
<dbReference type="EMBL" id="NMUH01000663">
    <property type="protein sequence ID" value="MQL82951.1"/>
    <property type="molecule type" value="Genomic_DNA"/>
</dbReference>
<dbReference type="Gene3D" id="3.40.33.10">
    <property type="entry name" value="CAP"/>
    <property type="match status" value="1"/>
</dbReference>
<keyword evidence="1" id="KW-0732">Signal</keyword>
<dbReference type="AlphaFoldDB" id="A0A843UHR1"/>
<organism evidence="3 4">
    <name type="scientific">Colocasia esculenta</name>
    <name type="common">Wild taro</name>
    <name type="synonym">Arum esculentum</name>
    <dbReference type="NCBI Taxonomy" id="4460"/>
    <lineage>
        <taxon>Eukaryota</taxon>
        <taxon>Viridiplantae</taxon>
        <taxon>Streptophyta</taxon>
        <taxon>Embryophyta</taxon>
        <taxon>Tracheophyta</taxon>
        <taxon>Spermatophyta</taxon>
        <taxon>Magnoliopsida</taxon>
        <taxon>Liliopsida</taxon>
        <taxon>Araceae</taxon>
        <taxon>Aroideae</taxon>
        <taxon>Colocasieae</taxon>
        <taxon>Colocasia</taxon>
    </lineage>
</organism>
<evidence type="ECO:0000256" key="1">
    <source>
        <dbReference type="SAM" id="SignalP"/>
    </source>
</evidence>
<dbReference type="InterPro" id="IPR014044">
    <property type="entry name" value="CAP_dom"/>
</dbReference>
<dbReference type="SMART" id="SM00198">
    <property type="entry name" value="SCP"/>
    <property type="match status" value="1"/>
</dbReference>
<feature type="domain" description="SCP" evidence="2">
    <location>
        <begin position="48"/>
        <end position="155"/>
    </location>
</feature>
<reference evidence="3" key="1">
    <citation type="submission" date="2017-07" db="EMBL/GenBank/DDBJ databases">
        <title>Taro Niue Genome Assembly and Annotation.</title>
        <authorList>
            <person name="Atibalentja N."/>
            <person name="Keating K."/>
            <person name="Fields C.J."/>
        </authorList>
    </citation>
    <scope>NUCLEOTIDE SEQUENCE</scope>
    <source>
        <strain evidence="3">Niue_2</strain>
        <tissue evidence="3">Leaf</tissue>
    </source>
</reference>